<dbReference type="InterPro" id="IPR025334">
    <property type="entry name" value="DUF4240"/>
</dbReference>
<accession>A0ABS2ZBR9</accession>
<sequence length="296" mass="34425">MFNFKRKARVSAGDIFAVGLPDGRYGAIRVMDHDGRSSMIATTPYMDKALPDIENEILKETLVQNRFFFDGAPAVSRVDGKPPKELIYIGNMKVKNKMIRTDYSGVWDKTTGIEAYYEWRWIHDRENFEREVREDEETMEREANAENQKPKKMMKEEMFWDIISFIDEEDTEPAVTALAKLGVRSIKQFEEALSYKLFQLDTMEHARNIGIYSYDETKDHFSVDLFLYFRCAVIAQGKEFFESVLTDPALMPKGDTFEPLLDLAADAFERRTGKDFDYDPGCDYETFSNVKGWWKA</sequence>
<keyword evidence="3" id="KW-1185">Reference proteome</keyword>
<comment type="caution">
    <text evidence="2">The sequence shown here is derived from an EMBL/GenBank/DDBJ whole genome shotgun (WGS) entry which is preliminary data.</text>
</comment>
<dbReference type="Proteomes" id="UP001319060">
    <property type="component" value="Unassembled WGS sequence"/>
</dbReference>
<name>A0ABS2ZBR9_9BACL</name>
<gene>
    <name evidence="2" type="ORF">JYA64_07470</name>
</gene>
<dbReference type="EMBL" id="JAFHKS010000042">
    <property type="protein sequence ID" value="MBN3545127.1"/>
    <property type="molecule type" value="Genomic_DNA"/>
</dbReference>
<evidence type="ECO:0000259" key="1">
    <source>
        <dbReference type="Pfam" id="PF14024"/>
    </source>
</evidence>
<proteinExistence type="predicted"/>
<protein>
    <submittedName>
        <fullName evidence="2">DUF4240 domain-containing protein</fullName>
    </submittedName>
</protein>
<dbReference type="Pfam" id="PF14024">
    <property type="entry name" value="DUF4240"/>
    <property type="match status" value="1"/>
</dbReference>
<feature type="domain" description="DUF4240" evidence="1">
    <location>
        <begin position="154"/>
        <end position="270"/>
    </location>
</feature>
<evidence type="ECO:0000313" key="2">
    <source>
        <dbReference type="EMBL" id="MBN3545127.1"/>
    </source>
</evidence>
<evidence type="ECO:0000313" key="3">
    <source>
        <dbReference type="Proteomes" id="UP001319060"/>
    </source>
</evidence>
<reference evidence="2 3" key="1">
    <citation type="submission" date="2021-01" db="EMBL/GenBank/DDBJ databases">
        <title>Genome Sequencing of Type Strains.</title>
        <authorList>
            <person name="Lemaire J.F."/>
            <person name="Inderbitzin P."/>
            <person name="Collins S.B."/>
            <person name="Wespe N."/>
            <person name="Knight-Connoni V."/>
        </authorList>
    </citation>
    <scope>NUCLEOTIDE SEQUENCE [LARGE SCALE GENOMIC DNA]</scope>
    <source>
        <strain evidence="2 3">DSM 14730</strain>
    </source>
</reference>
<dbReference type="RefSeq" id="WP_188403243.1">
    <property type="nucleotide sequence ID" value="NZ_BMCE01000002.1"/>
</dbReference>
<organism evidence="2 3">
    <name type="scientific">Fictibacillus barbaricus</name>
    <dbReference type="NCBI Taxonomy" id="182136"/>
    <lineage>
        <taxon>Bacteria</taxon>
        <taxon>Bacillati</taxon>
        <taxon>Bacillota</taxon>
        <taxon>Bacilli</taxon>
        <taxon>Bacillales</taxon>
        <taxon>Fictibacillaceae</taxon>
        <taxon>Fictibacillus</taxon>
    </lineage>
</organism>